<sequence length="248" mass="26652">MSYDAIQAETVTIGGHDGDRIEAYQARPLGPGPFGAVVVIHHLPGYDRESKETVLRFATEGYLAVCPNLYSRQGAGLSPEEAARLVRERDGGISDEQLVGDVAGAAAYLREQTSSNGKVGCIGFCSGGRQAFLAAANVDLDAAVDCYGAFVVGNPPEGFPLRATEILDQAPNLRCPLLGLFGNEDQFPSPDHVATLEKELTRLGKPHEFHSYDGAGHAFFSVDGPRYRPEAAVDGWSRILDFYGRHLS</sequence>
<evidence type="ECO:0000313" key="2">
    <source>
        <dbReference type="EMBL" id="GIL30002.1"/>
    </source>
</evidence>
<organism evidence="2 3">
    <name type="scientific">Actinocatenispora comari</name>
    <dbReference type="NCBI Taxonomy" id="2807577"/>
    <lineage>
        <taxon>Bacteria</taxon>
        <taxon>Bacillati</taxon>
        <taxon>Actinomycetota</taxon>
        <taxon>Actinomycetes</taxon>
        <taxon>Micromonosporales</taxon>
        <taxon>Micromonosporaceae</taxon>
        <taxon>Actinocatenispora</taxon>
    </lineage>
</organism>
<dbReference type="Pfam" id="PF01738">
    <property type="entry name" value="DLH"/>
    <property type="match status" value="1"/>
</dbReference>
<reference evidence="3" key="1">
    <citation type="journal article" date="2021" name="Int. J. Syst. Evol. Microbiol.">
        <title>Actinocatenispora comari sp. nov., an endophytic actinomycete isolated from aerial parts of Comarum salesowianum.</title>
        <authorList>
            <person name="Oyunbileg N."/>
            <person name="Iizaka Y."/>
            <person name="Hamada M."/>
            <person name="Davaapurev B.O."/>
            <person name="Fukumoto A."/>
            <person name="Tsetseg B."/>
            <person name="Kato F."/>
            <person name="Tamura T."/>
            <person name="Batkhuu J."/>
            <person name="Anzai Y."/>
        </authorList>
    </citation>
    <scope>NUCLEOTIDE SEQUENCE [LARGE SCALE GENOMIC DNA]</scope>
    <source>
        <strain evidence="3">NUM-2625</strain>
    </source>
</reference>
<dbReference type="InterPro" id="IPR002925">
    <property type="entry name" value="Dienelactn_hydro"/>
</dbReference>
<keyword evidence="3" id="KW-1185">Reference proteome</keyword>
<dbReference type="PANTHER" id="PTHR46623:SF6">
    <property type="entry name" value="ALPHA_BETA-HYDROLASES SUPERFAMILY PROTEIN"/>
    <property type="match status" value="1"/>
</dbReference>
<dbReference type="AlphaFoldDB" id="A0A8J4AIL8"/>
<name>A0A8J4AIL8_9ACTN</name>
<evidence type="ECO:0000259" key="1">
    <source>
        <dbReference type="Pfam" id="PF01738"/>
    </source>
</evidence>
<accession>A0A8J4AIL8</accession>
<dbReference type="SUPFAM" id="SSF53474">
    <property type="entry name" value="alpha/beta-Hydrolases"/>
    <property type="match status" value="1"/>
</dbReference>
<dbReference type="EMBL" id="BOPO01000111">
    <property type="protein sequence ID" value="GIL30002.1"/>
    <property type="molecule type" value="Genomic_DNA"/>
</dbReference>
<dbReference type="InterPro" id="IPR029058">
    <property type="entry name" value="AB_hydrolase_fold"/>
</dbReference>
<gene>
    <name evidence="2" type="ORF">NUM_52560</name>
</gene>
<proteinExistence type="predicted"/>
<dbReference type="Gene3D" id="3.40.50.1820">
    <property type="entry name" value="alpha/beta hydrolase"/>
    <property type="match status" value="1"/>
</dbReference>
<dbReference type="GO" id="GO:0016787">
    <property type="term" value="F:hydrolase activity"/>
    <property type="evidence" value="ECO:0007669"/>
    <property type="project" value="InterPro"/>
</dbReference>
<comment type="caution">
    <text evidence="2">The sequence shown here is derived from an EMBL/GenBank/DDBJ whole genome shotgun (WGS) entry which is preliminary data.</text>
</comment>
<dbReference type="RefSeq" id="WP_207127655.1">
    <property type="nucleotide sequence ID" value="NZ_BOPO01000111.1"/>
</dbReference>
<dbReference type="PANTHER" id="PTHR46623">
    <property type="entry name" value="CARBOXYMETHYLENEBUTENOLIDASE-RELATED"/>
    <property type="match status" value="1"/>
</dbReference>
<dbReference type="InterPro" id="IPR051049">
    <property type="entry name" value="Dienelactone_hydrolase-like"/>
</dbReference>
<feature type="domain" description="Dienelactone hydrolase" evidence="1">
    <location>
        <begin position="21"/>
        <end position="246"/>
    </location>
</feature>
<evidence type="ECO:0000313" key="3">
    <source>
        <dbReference type="Proteomes" id="UP000614996"/>
    </source>
</evidence>
<protein>
    <submittedName>
        <fullName evidence="2">Carboxymethylenebutenolidase</fullName>
    </submittedName>
</protein>
<dbReference type="Proteomes" id="UP000614996">
    <property type="component" value="Unassembled WGS sequence"/>
</dbReference>